<proteinExistence type="predicted"/>
<dbReference type="AlphaFoldDB" id="A0A0K0FPR1"/>
<keyword evidence="1" id="KW-1185">Reference proteome</keyword>
<reference evidence="2" key="2">
    <citation type="submission" date="2015-08" db="UniProtKB">
        <authorList>
            <consortium name="WormBaseParasite"/>
        </authorList>
    </citation>
    <scope>IDENTIFICATION</scope>
</reference>
<evidence type="ECO:0000313" key="2">
    <source>
        <dbReference type="WBParaSite" id="SVE_1120500.1"/>
    </source>
</evidence>
<accession>A0A0K0FPR1</accession>
<organism evidence="1 2">
    <name type="scientific">Strongyloides venezuelensis</name>
    <name type="common">Threadworm</name>
    <dbReference type="NCBI Taxonomy" id="75913"/>
    <lineage>
        <taxon>Eukaryota</taxon>
        <taxon>Metazoa</taxon>
        <taxon>Ecdysozoa</taxon>
        <taxon>Nematoda</taxon>
        <taxon>Chromadorea</taxon>
        <taxon>Rhabditida</taxon>
        <taxon>Tylenchina</taxon>
        <taxon>Panagrolaimomorpha</taxon>
        <taxon>Strongyloidoidea</taxon>
        <taxon>Strongyloididae</taxon>
        <taxon>Strongyloides</taxon>
    </lineage>
</organism>
<reference evidence="1" key="1">
    <citation type="submission" date="2014-07" db="EMBL/GenBank/DDBJ databases">
        <authorList>
            <person name="Martin A.A"/>
            <person name="De Silva N."/>
        </authorList>
    </citation>
    <scope>NUCLEOTIDE SEQUENCE</scope>
</reference>
<protein>
    <submittedName>
        <fullName evidence="2">Uncharacterized protein</fullName>
    </submittedName>
</protein>
<evidence type="ECO:0000313" key="1">
    <source>
        <dbReference type="Proteomes" id="UP000035680"/>
    </source>
</evidence>
<dbReference type="Proteomes" id="UP000035680">
    <property type="component" value="Unassembled WGS sequence"/>
</dbReference>
<name>A0A0K0FPR1_STRVS</name>
<dbReference type="WBParaSite" id="SVE_1120500.1">
    <property type="protein sequence ID" value="SVE_1120500.1"/>
    <property type="gene ID" value="SVE_1120500"/>
</dbReference>
<sequence length="101" mass="11878">MAGKFSDVGRAFRCRPGFPISAPNTENFPPRLPSCLVLLTLAYYLQPRGSQKSNLQLTAYRRSRTHLPYMERYLILNYATRTCLPRTRNFSYNKYYFLLEN</sequence>